<evidence type="ECO:0000259" key="3">
    <source>
        <dbReference type="Pfam" id="PF20789"/>
    </source>
</evidence>
<dbReference type="GO" id="GO:0009062">
    <property type="term" value="P:fatty acid catabolic process"/>
    <property type="evidence" value="ECO:0007669"/>
    <property type="project" value="TreeGrafter"/>
</dbReference>
<evidence type="ECO:0000256" key="2">
    <source>
        <dbReference type="SAM" id="MobiDB-lite"/>
    </source>
</evidence>
<dbReference type="GO" id="GO:0006637">
    <property type="term" value="P:acyl-CoA metabolic process"/>
    <property type="evidence" value="ECO:0007669"/>
    <property type="project" value="InterPro"/>
</dbReference>
<protein>
    <recommendedName>
        <fullName evidence="3">Acyl-CoA thioesterase-like C-terminal domain-containing protein</fullName>
    </recommendedName>
</protein>
<dbReference type="InterPro" id="IPR003703">
    <property type="entry name" value="Acyl_CoA_thio"/>
</dbReference>
<name>A0A267GAD1_9PLAT</name>
<feature type="non-terminal residue" evidence="4">
    <location>
        <position position="1"/>
    </location>
</feature>
<dbReference type="InterPro" id="IPR029069">
    <property type="entry name" value="HotDog_dom_sf"/>
</dbReference>
<keyword evidence="5" id="KW-1185">Reference proteome</keyword>
<dbReference type="Gene3D" id="2.40.160.210">
    <property type="entry name" value="Acyl-CoA thioesterase, double hotdog domain"/>
    <property type="match status" value="1"/>
</dbReference>
<feature type="domain" description="Acyl-CoA thioesterase-like C-terminal" evidence="3">
    <location>
        <begin position="231"/>
        <end position="351"/>
    </location>
</feature>
<dbReference type="EMBL" id="NIVC01000438">
    <property type="protein sequence ID" value="PAA82981.1"/>
    <property type="molecule type" value="Genomic_DNA"/>
</dbReference>
<dbReference type="PANTHER" id="PTHR11066:SF34">
    <property type="entry name" value="ACYL-COENZYME A THIOESTERASE 8"/>
    <property type="match status" value="1"/>
</dbReference>
<proteinExistence type="inferred from homology"/>
<organism evidence="4 5">
    <name type="scientific">Macrostomum lignano</name>
    <dbReference type="NCBI Taxonomy" id="282301"/>
    <lineage>
        <taxon>Eukaryota</taxon>
        <taxon>Metazoa</taxon>
        <taxon>Spiralia</taxon>
        <taxon>Lophotrochozoa</taxon>
        <taxon>Platyhelminthes</taxon>
        <taxon>Rhabditophora</taxon>
        <taxon>Macrostomorpha</taxon>
        <taxon>Macrostomida</taxon>
        <taxon>Macrostomidae</taxon>
        <taxon>Macrostomum</taxon>
    </lineage>
</organism>
<accession>A0A267GAD1</accession>
<evidence type="ECO:0000256" key="1">
    <source>
        <dbReference type="ARBA" id="ARBA00006538"/>
    </source>
</evidence>
<dbReference type="Pfam" id="PF20789">
    <property type="entry name" value="4HBT_3C"/>
    <property type="match status" value="1"/>
</dbReference>
<evidence type="ECO:0000313" key="5">
    <source>
        <dbReference type="Proteomes" id="UP000215902"/>
    </source>
</evidence>
<feature type="region of interest" description="Disordered" evidence="2">
    <location>
        <begin position="148"/>
        <end position="178"/>
    </location>
</feature>
<dbReference type="GO" id="GO:0047617">
    <property type="term" value="F:fatty acyl-CoA hydrolase activity"/>
    <property type="evidence" value="ECO:0007669"/>
    <property type="project" value="InterPro"/>
</dbReference>
<reference evidence="4 5" key="1">
    <citation type="submission" date="2017-06" db="EMBL/GenBank/DDBJ databases">
        <title>A platform for efficient transgenesis in Macrostomum lignano, a flatworm model organism for stem cell research.</title>
        <authorList>
            <person name="Berezikov E."/>
        </authorList>
    </citation>
    <scope>NUCLEOTIDE SEQUENCE [LARGE SCALE GENOMIC DNA]</scope>
    <source>
        <strain evidence="4">DV1</strain>
        <tissue evidence="4">Whole organism</tissue>
    </source>
</reference>
<dbReference type="AlphaFoldDB" id="A0A267GAD1"/>
<dbReference type="GO" id="GO:0005782">
    <property type="term" value="C:peroxisomal matrix"/>
    <property type="evidence" value="ECO:0007669"/>
    <property type="project" value="UniProtKB-SubCell"/>
</dbReference>
<dbReference type="InterPro" id="IPR049450">
    <property type="entry name" value="ACOT8-like_C"/>
</dbReference>
<comment type="caution">
    <text evidence="4">The sequence shown here is derived from an EMBL/GenBank/DDBJ whole genome shotgun (WGS) entry which is preliminary data.</text>
</comment>
<dbReference type="STRING" id="282301.A0A267GAD1"/>
<dbReference type="InterPro" id="IPR042171">
    <property type="entry name" value="Acyl-CoA_hotdog"/>
</dbReference>
<dbReference type="Proteomes" id="UP000215902">
    <property type="component" value="Unassembled WGS sequence"/>
</dbReference>
<dbReference type="PANTHER" id="PTHR11066">
    <property type="entry name" value="ACYL-COA THIOESTERASE"/>
    <property type="match status" value="1"/>
</dbReference>
<comment type="similarity">
    <text evidence="1">Belongs to the C/M/P thioester hydrolase family.</text>
</comment>
<sequence length="371" mass="40663">QAWMMAAGAPLWRAIFGLTRQADGFFRSSILSRAELSQVWLGDSEGRSMYGGLLLAQAMSAAAASAVSDAECLADSGLRFDSLSAYFLRAGAHTESVRYLVESLSRSSGYNGCHVLRVTAFQAGPTSPILLCQIAFTRSQPISAFGAIDPQDESSSSQPISAVGAIDPQDESSSSQPISACPLPEVLPKQESFLAAQLHSTNLLSQKQRNYIEKRLCEARTSAIELRPCNPFEFFRLSPAAQPSVEFWIRLKAEFFANKHAALTPLQKQILMLFLSDKGLLRGGEVTRPDERFHRKASLDHRIAFHELDVDPFEWSLYRASCIRAARSHRLNVGRLWSLTGRQIITASQQSFTATTAAAAARNSSTESSKL</sequence>
<dbReference type="SUPFAM" id="SSF54637">
    <property type="entry name" value="Thioesterase/thiol ester dehydrase-isomerase"/>
    <property type="match status" value="2"/>
</dbReference>
<evidence type="ECO:0000313" key="4">
    <source>
        <dbReference type="EMBL" id="PAA82981.1"/>
    </source>
</evidence>
<gene>
    <name evidence="4" type="ORF">BOX15_Mlig032056g2</name>
</gene>